<organism evidence="1 2">
    <name type="scientific">Lindgomyces ingoldianus</name>
    <dbReference type="NCBI Taxonomy" id="673940"/>
    <lineage>
        <taxon>Eukaryota</taxon>
        <taxon>Fungi</taxon>
        <taxon>Dikarya</taxon>
        <taxon>Ascomycota</taxon>
        <taxon>Pezizomycotina</taxon>
        <taxon>Dothideomycetes</taxon>
        <taxon>Pleosporomycetidae</taxon>
        <taxon>Pleosporales</taxon>
        <taxon>Lindgomycetaceae</taxon>
        <taxon>Lindgomyces</taxon>
    </lineage>
</organism>
<reference evidence="1" key="1">
    <citation type="journal article" date="2020" name="Stud. Mycol.">
        <title>101 Dothideomycetes genomes: a test case for predicting lifestyles and emergence of pathogens.</title>
        <authorList>
            <person name="Haridas S."/>
            <person name="Albert R."/>
            <person name="Binder M."/>
            <person name="Bloem J."/>
            <person name="Labutti K."/>
            <person name="Salamov A."/>
            <person name="Andreopoulos B."/>
            <person name="Baker S."/>
            <person name="Barry K."/>
            <person name="Bills G."/>
            <person name="Bluhm B."/>
            <person name="Cannon C."/>
            <person name="Castanera R."/>
            <person name="Culley D."/>
            <person name="Daum C."/>
            <person name="Ezra D."/>
            <person name="Gonzalez J."/>
            <person name="Henrissat B."/>
            <person name="Kuo A."/>
            <person name="Liang C."/>
            <person name="Lipzen A."/>
            <person name="Lutzoni F."/>
            <person name="Magnuson J."/>
            <person name="Mondo S."/>
            <person name="Nolan M."/>
            <person name="Ohm R."/>
            <person name="Pangilinan J."/>
            <person name="Park H.-J."/>
            <person name="Ramirez L."/>
            <person name="Alfaro M."/>
            <person name="Sun H."/>
            <person name="Tritt A."/>
            <person name="Yoshinaga Y."/>
            <person name="Zwiers L.-H."/>
            <person name="Turgeon B."/>
            <person name="Goodwin S."/>
            <person name="Spatafora J."/>
            <person name="Crous P."/>
            <person name="Grigoriev I."/>
        </authorList>
    </citation>
    <scope>NUCLEOTIDE SEQUENCE</scope>
    <source>
        <strain evidence="1">ATCC 200398</strain>
    </source>
</reference>
<keyword evidence="2" id="KW-1185">Reference proteome</keyword>
<gene>
    <name evidence="1" type="ORF">BDR25DRAFT_347859</name>
</gene>
<dbReference type="Proteomes" id="UP000799755">
    <property type="component" value="Unassembled WGS sequence"/>
</dbReference>
<name>A0ACB6RFK6_9PLEO</name>
<proteinExistence type="predicted"/>
<dbReference type="EMBL" id="MU003492">
    <property type="protein sequence ID" value="KAF2477505.1"/>
    <property type="molecule type" value="Genomic_DNA"/>
</dbReference>
<sequence>MRSGVQHQETLIEIDGLQKNSPGKNLTSSDKVPSPEWSEFLSTHANGLSLLIFDVNTSIQRQVASSTSLPPNITRTRDSIACSLPAYNEALLLLFPYNLGELVQSRVWKSEVEADTSKRFMGPEYLLPNIRQHIDKNTLRQPWEPVELPQITDPNDVLTPDMTNTHERSSSLNFKRPQLVLPMATNYGDVVSSTGLRPRVTFDGQLNASFPNTELLPQSQGWLDPVASNCSLSSQCQNN</sequence>
<comment type="caution">
    <text evidence="1">The sequence shown here is derived from an EMBL/GenBank/DDBJ whole genome shotgun (WGS) entry which is preliminary data.</text>
</comment>
<evidence type="ECO:0000313" key="2">
    <source>
        <dbReference type="Proteomes" id="UP000799755"/>
    </source>
</evidence>
<protein>
    <submittedName>
        <fullName evidence="1">Uncharacterized protein</fullName>
    </submittedName>
</protein>
<accession>A0ACB6RFK6</accession>
<evidence type="ECO:0000313" key="1">
    <source>
        <dbReference type="EMBL" id="KAF2477505.1"/>
    </source>
</evidence>